<dbReference type="GO" id="GO:0005739">
    <property type="term" value="C:mitochondrion"/>
    <property type="evidence" value="ECO:0007669"/>
    <property type="project" value="UniProtKB-SubCell"/>
</dbReference>
<dbReference type="Gene3D" id="3.60.10.10">
    <property type="entry name" value="Endonuclease/exonuclease/phosphatase"/>
    <property type="match status" value="1"/>
</dbReference>
<feature type="region of interest" description="Disordered" evidence="4">
    <location>
        <begin position="1"/>
        <end position="84"/>
    </location>
</feature>
<evidence type="ECO:0000259" key="5">
    <source>
        <dbReference type="PROSITE" id="PS50158"/>
    </source>
</evidence>
<dbReference type="InterPro" id="IPR043502">
    <property type="entry name" value="DNA/RNA_pol_sf"/>
</dbReference>
<dbReference type="Proteomes" id="UP000054481">
    <property type="component" value="Unassembled WGS sequence"/>
</dbReference>
<keyword evidence="8" id="KW-1185">Reference proteome</keyword>
<evidence type="ECO:0000313" key="8">
    <source>
        <dbReference type="Proteomes" id="UP000054481"/>
    </source>
</evidence>
<organism evidence="7 8">
    <name type="scientific">Hirsutella minnesotensis 3608</name>
    <dbReference type="NCBI Taxonomy" id="1043627"/>
    <lineage>
        <taxon>Eukaryota</taxon>
        <taxon>Fungi</taxon>
        <taxon>Dikarya</taxon>
        <taxon>Ascomycota</taxon>
        <taxon>Pezizomycotina</taxon>
        <taxon>Sordariomycetes</taxon>
        <taxon>Hypocreomycetidae</taxon>
        <taxon>Hypocreales</taxon>
        <taxon>Ophiocordycipitaceae</taxon>
        <taxon>Hirsutella</taxon>
    </lineage>
</organism>
<keyword evidence="3" id="KW-0863">Zinc-finger</keyword>
<dbReference type="InterPro" id="IPR001878">
    <property type="entry name" value="Znf_CCHC"/>
</dbReference>
<feature type="compositionally biased region" description="Low complexity" evidence="4">
    <location>
        <begin position="18"/>
        <end position="36"/>
    </location>
</feature>
<dbReference type="OrthoDB" id="4927418at2759"/>
<dbReference type="InterPro" id="IPR036397">
    <property type="entry name" value="RNaseH_sf"/>
</dbReference>
<dbReference type="SUPFAM" id="SSF57756">
    <property type="entry name" value="Retrovirus zinc finger-like domains"/>
    <property type="match status" value="1"/>
</dbReference>
<reference evidence="7 8" key="1">
    <citation type="journal article" date="2014" name="Genome Biol. Evol.">
        <title>Comparative genomics and transcriptomics analyses reveal divergent lifestyle features of nematode endoparasitic fungus Hirsutella minnesotensis.</title>
        <authorList>
            <person name="Lai Y."/>
            <person name="Liu K."/>
            <person name="Zhang X."/>
            <person name="Zhang X."/>
            <person name="Li K."/>
            <person name="Wang N."/>
            <person name="Shu C."/>
            <person name="Wu Y."/>
            <person name="Wang C."/>
            <person name="Bushley K.E."/>
            <person name="Xiang M."/>
            <person name="Liu X."/>
        </authorList>
    </citation>
    <scope>NUCLEOTIDE SEQUENCE [LARGE SCALE GENOMIC DNA]</scope>
    <source>
        <strain evidence="7 8">3608</strain>
    </source>
</reference>
<feature type="region of interest" description="Disordered" evidence="4">
    <location>
        <begin position="206"/>
        <end position="232"/>
    </location>
</feature>
<evidence type="ECO:0000256" key="1">
    <source>
        <dbReference type="ARBA" id="ARBA00004173"/>
    </source>
</evidence>
<feature type="domain" description="CCHC-type" evidence="5">
    <location>
        <begin position="399"/>
        <end position="414"/>
    </location>
</feature>
<evidence type="ECO:0000259" key="6">
    <source>
        <dbReference type="PROSITE" id="PS50878"/>
    </source>
</evidence>
<gene>
    <name evidence="7" type="ORF">HIM_11376</name>
</gene>
<proteinExistence type="predicted"/>
<dbReference type="SMART" id="SM00343">
    <property type="entry name" value="ZnF_C2HC"/>
    <property type="match status" value="2"/>
</dbReference>
<feature type="compositionally biased region" description="Basic and acidic residues" evidence="4">
    <location>
        <begin position="68"/>
        <end position="79"/>
    </location>
</feature>
<keyword evidence="2" id="KW-0496">Mitochondrion</keyword>
<dbReference type="PROSITE" id="PS50878">
    <property type="entry name" value="RT_POL"/>
    <property type="match status" value="1"/>
</dbReference>
<name>A0A0F7ZWM6_9HYPO</name>
<evidence type="ECO:0000256" key="3">
    <source>
        <dbReference type="PROSITE-ProRule" id="PRU00047"/>
    </source>
</evidence>
<dbReference type="PANTHER" id="PTHR33481:SF1">
    <property type="entry name" value="ENDONUCLEASE_EXONUCLEASE_PHOSPHATASE DOMAIN-CONTAINING PROTEIN-RELATED"/>
    <property type="match status" value="1"/>
</dbReference>
<evidence type="ECO:0000256" key="2">
    <source>
        <dbReference type="ARBA" id="ARBA00023128"/>
    </source>
</evidence>
<dbReference type="InterPro" id="IPR005135">
    <property type="entry name" value="Endo/exonuclease/phosphatase"/>
</dbReference>
<dbReference type="Pfam" id="PF14529">
    <property type="entry name" value="Exo_endo_phos_2"/>
    <property type="match status" value="1"/>
</dbReference>
<comment type="subcellular location">
    <subcellularLocation>
        <location evidence="1">Mitochondrion</location>
    </subcellularLocation>
</comment>
<dbReference type="InterPro" id="IPR036875">
    <property type="entry name" value="Znf_CCHC_sf"/>
</dbReference>
<dbReference type="PROSITE" id="PS50158">
    <property type="entry name" value="ZF_CCHC"/>
    <property type="match status" value="1"/>
</dbReference>
<feature type="region of interest" description="Disordered" evidence="4">
    <location>
        <begin position="142"/>
        <end position="170"/>
    </location>
</feature>
<dbReference type="InterPro" id="IPR036691">
    <property type="entry name" value="Endo/exonu/phosph_ase_sf"/>
</dbReference>
<keyword evidence="3" id="KW-0862">Zinc</keyword>
<evidence type="ECO:0000256" key="4">
    <source>
        <dbReference type="SAM" id="MobiDB-lite"/>
    </source>
</evidence>
<dbReference type="SUPFAM" id="SSF56672">
    <property type="entry name" value="DNA/RNA polymerases"/>
    <property type="match status" value="1"/>
</dbReference>
<dbReference type="GO" id="GO:0003824">
    <property type="term" value="F:catalytic activity"/>
    <property type="evidence" value="ECO:0007669"/>
    <property type="project" value="InterPro"/>
</dbReference>
<dbReference type="PANTHER" id="PTHR33481">
    <property type="entry name" value="REVERSE TRANSCRIPTASE"/>
    <property type="match status" value="1"/>
</dbReference>
<feature type="domain" description="Reverse transcriptase" evidence="6">
    <location>
        <begin position="894"/>
        <end position="1168"/>
    </location>
</feature>
<feature type="compositionally biased region" description="Polar residues" evidence="4">
    <location>
        <begin position="215"/>
        <end position="230"/>
    </location>
</feature>
<dbReference type="Pfam" id="PF00078">
    <property type="entry name" value="RVT_1"/>
    <property type="match status" value="1"/>
</dbReference>
<evidence type="ECO:0008006" key="9">
    <source>
        <dbReference type="Google" id="ProtNLM"/>
    </source>
</evidence>
<sequence length="1570" mass="175114">MAEPETAPLADVGAGLDPTSPSPSTRPTRGTTPSGRMQDTLRSLENATPRASKRITLRATRVASVGSESEKASEAKPRSNGETTKIMLTRILDVLGKMSGEIGELKTRVSEQSDTIRKLSATVYKQSTIIQGQEDLIRDLGSKVQEAKAESRRKHDEHHEETKQEHQDLQREVAGVKEQLLQLMQKPNMAGEATVPRGPRATFADIARPLPASPPTSVHSVSGPTKQHSAGESLHCTIDTSRVSESNKTKAQVGSIRQAIEVEMRAKSGQETWRCAAVARESRNADRVKIVCRDEAELQMVKEAAQKTAVEGSRVMRDQLYPVRVDNANRTAVLDAEGDILPGAIEALSAENRVTIGKISWLSRRESCKAYGSMVVYFDLARESATTYAFEPRTGPIQCFNCQEIGHKAYSCKKQRTCGKCANIGHHHKDCSASLKDFAALGLSEPYARNIEGAVVTSPVGHHKWTKMIPTCVRDGLWPIRSMLWIRSDLEAEQLPVQSADLTAMVLRLEEREVLVVSVYVQGKNDEALASAMEPLREVIDRFRNGTGRRTDVVLAGDFNRHDILWVGDEVSASRQGEGQPIIDLMDEFGLSSLFPRGTKTWQRLDAESTIDLVLVTAELADEVTSCVIHPTEHGSDHTAIQTTFDIRVPDRTFPQRLMLKNAPWIAIATRVEDELRPLPWNVGVQTQADQLRRVVTKVLHDLTPRSQPPPYAKRWWTKDLTRLRRTYTYWRNQARAQRRAGQLRADLEQHAKEAAKEYHDNLRNQKKMHWDDFVTEESNIWKAFKYVKSGMEMINGKVPPLKRTDGSTTQGKGEQAEELLNTFFPPLPTEIEPEGERPQREAITMPDLTMQEIEEKVIAAKPWKAPREDGLPTIVWKKLWHVVKHRVWALFDSSLREAAVPHQWRTAKIIPLRKPDKGDYTLTKAWRPISLLSTLGKILEAVVAELISYAVETLGLLPANHFGARKRRSADQALVLLQEQIYKAWRMRRVLSLISFDVKGAYNGVCKGRLLERMKARGIPSQLVRWVDAFCSERTASVVVNGHTSEPRSLPQAGLPQGSPLSPIAFLFFNADLVQRRINGNGGAIAFVDDYSAWVTGPTAESNRQGLQSIIDDAISWETRSGATFEADKTSIIHFTRIAERNNDEPLTVKGKEIKPEKSVKLLGVVMDKALRFKEHIARAAAKGLNAAMCLKRLRMTSPRTARQLFVATVAPVMDYASSVWSHACGAKEATWIERAQRVGAQAVTGGFRTVATAVAEAEACVQLFRDRHARAATKFWIRMRTLPRTHPLTSLRLKLNKRYASPMQRLASAMERLDTKRLEVIHEFALAPWADRLHLAKEHDRVALVKPDELDGIVIVTSSSQRKGLVGMGGVVRDATRNGPGETSGSYYATVGPSDEQNAYTAGLAAIAMTLQCLPAELRRGRMTIVTSNLSALQVLARPRQQSGQRTIREIYECAEALRNRGCGVALRWVPANEDFTISPLAKAAAKRATRYECIAGPAAFQARSTTLRLLLTGQEQINRIPERVGKWSRKVDKALPGMHTRKLYNDLKKKEASVLAQLRTGKSRLRK</sequence>
<dbReference type="InterPro" id="IPR000477">
    <property type="entry name" value="RT_dom"/>
</dbReference>
<dbReference type="GO" id="GO:0008270">
    <property type="term" value="F:zinc ion binding"/>
    <property type="evidence" value="ECO:0007669"/>
    <property type="project" value="UniProtKB-KW"/>
</dbReference>
<dbReference type="EMBL" id="KQ030743">
    <property type="protein sequence ID" value="KJZ69237.1"/>
    <property type="molecule type" value="Genomic_DNA"/>
</dbReference>
<accession>A0A0F7ZWM6</accession>
<dbReference type="SUPFAM" id="SSF56219">
    <property type="entry name" value="DNase I-like"/>
    <property type="match status" value="1"/>
</dbReference>
<dbReference type="CDD" id="cd01650">
    <property type="entry name" value="RT_nLTR_like"/>
    <property type="match status" value="1"/>
</dbReference>
<dbReference type="Gene3D" id="3.30.420.10">
    <property type="entry name" value="Ribonuclease H-like superfamily/Ribonuclease H"/>
    <property type="match status" value="1"/>
</dbReference>
<keyword evidence="3" id="KW-0479">Metal-binding</keyword>
<protein>
    <recommendedName>
        <fullName evidence="9">Reverse transcriptase</fullName>
    </recommendedName>
</protein>
<evidence type="ECO:0000313" key="7">
    <source>
        <dbReference type="EMBL" id="KJZ69237.1"/>
    </source>
</evidence>
<dbReference type="GO" id="GO:0003676">
    <property type="term" value="F:nucleic acid binding"/>
    <property type="evidence" value="ECO:0007669"/>
    <property type="project" value="InterPro"/>
</dbReference>